<dbReference type="OrthoDB" id="9798842at2"/>
<gene>
    <name evidence="3" type="primary">ureD</name>
    <name evidence="5" type="ORF">CVT23_07635</name>
</gene>
<accession>A0A2M9G3G7</accession>
<sequence>MFAAISRSESAVPNSKAGSPGPPRSVGAVRIAFLGVGTRTALADLHQQGCMKARLPRSYDGDPLTAILINTAGGLTGGDDVETTVEWGAGAQACFSTQAAERIYRSSGGAALIRNRLTAGAGAAAEWLPQETILFDAGRFRRETEVDLDPHSRFLAVESVVLGRKAMGETIRTGMIADRWSVRVGGRLVWLDAFRLEDDLAAQIARPAVLAGAGAYATVIAQASGPDAVLAAIREGVGADGGASRRGPLVVGRVTAPDGDALRLRLAALIPALRRVVTGQPARLPRVFRI</sequence>
<evidence type="ECO:0000313" key="5">
    <source>
        <dbReference type="EMBL" id="PJK30253.1"/>
    </source>
</evidence>
<dbReference type="EMBL" id="PHIG01000029">
    <property type="protein sequence ID" value="PJK30253.1"/>
    <property type="molecule type" value="Genomic_DNA"/>
</dbReference>
<evidence type="ECO:0000313" key="6">
    <source>
        <dbReference type="Proteomes" id="UP000229498"/>
    </source>
</evidence>
<dbReference type="PANTHER" id="PTHR33643:SF1">
    <property type="entry name" value="UREASE ACCESSORY PROTEIN D"/>
    <property type="match status" value="1"/>
</dbReference>
<evidence type="ECO:0000256" key="1">
    <source>
        <dbReference type="ARBA" id="ARBA00007177"/>
    </source>
</evidence>
<feature type="compositionally biased region" description="Polar residues" evidence="4">
    <location>
        <begin position="7"/>
        <end position="17"/>
    </location>
</feature>
<proteinExistence type="inferred from homology"/>
<dbReference type="GO" id="GO:0005737">
    <property type="term" value="C:cytoplasm"/>
    <property type="evidence" value="ECO:0007669"/>
    <property type="project" value="UniProtKB-SubCell"/>
</dbReference>
<comment type="subunit">
    <text evidence="3">UreD, UreF and UreG form a complex that acts as a GTP-hydrolysis-dependent molecular chaperone, activating the urease apoprotein by helping to assemble the nickel containing metallocenter of UreC. The UreE protein probably delivers the nickel.</text>
</comment>
<reference evidence="5 6" key="1">
    <citation type="submission" date="2017-11" db="EMBL/GenBank/DDBJ databases">
        <title>Draft genome sequence of Rhizobiales bacterium SY3-13.</title>
        <authorList>
            <person name="Sun C."/>
        </authorList>
    </citation>
    <scope>NUCLEOTIDE SEQUENCE [LARGE SCALE GENOMIC DNA]</scope>
    <source>
        <strain evidence="5 6">SY3-13</strain>
    </source>
</reference>
<feature type="region of interest" description="Disordered" evidence="4">
    <location>
        <begin position="1"/>
        <end position="23"/>
    </location>
</feature>
<comment type="function">
    <text evidence="3">Required for maturation of urease via the functional incorporation of the urease nickel metallocenter.</text>
</comment>
<dbReference type="Proteomes" id="UP000229498">
    <property type="component" value="Unassembled WGS sequence"/>
</dbReference>
<organism evidence="5 6">
    <name type="scientific">Minwuia thermotolerans</name>
    <dbReference type="NCBI Taxonomy" id="2056226"/>
    <lineage>
        <taxon>Bacteria</taxon>
        <taxon>Pseudomonadati</taxon>
        <taxon>Pseudomonadota</taxon>
        <taxon>Alphaproteobacteria</taxon>
        <taxon>Minwuiales</taxon>
        <taxon>Minwuiaceae</taxon>
        <taxon>Minwuia</taxon>
    </lineage>
</organism>
<dbReference type="InterPro" id="IPR002669">
    <property type="entry name" value="UreD"/>
</dbReference>
<keyword evidence="3" id="KW-0996">Nickel insertion</keyword>
<dbReference type="GO" id="GO:0016151">
    <property type="term" value="F:nickel cation binding"/>
    <property type="evidence" value="ECO:0007669"/>
    <property type="project" value="UniProtKB-UniRule"/>
</dbReference>
<dbReference type="HAMAP" id="MF_01384">
    <property type="entry name" value="UreD"/>
    <property type="match status" value="1"/>
</dbReference>
<dbReference type="RefSeq" id="WP_109795451.1">
    <property type="nucleotide sequence ID" value="NZ_PHIG01000029.1"/>
</dbReference>
<dbReference type="PANTHER" id="PTHR33643">
    <property type="entry name" value="UREASE ACCESSORY PROTEIN D"/>
    <property type="match status" value="1"/>
</dbReference>
<evidence type="ECO:0000256" key="2">
    <source>
        <dbReference type="ARBA" id="ARBA00023186"/>
    </source>
</evidence>
<evidence type="ECO:0000256" key="4">
    <source>
        <dbReference type="SAM" id="MobiDB-lite"/>
    </source>
</evidence>
<dbReference type="Pfam" id="PF01774">
    <property type="entry name" value="UreD"/>
    <property type="match status" value="1"/>
</dbReference>
<keyword evidence="3" id="KW-0963">Cytoplasm</keyword>
<comment type="caution">
    <text evidence="5">The sequence shown here is derived from an EMBL/GenBank/DDBJ whole genome shotgun (WGS) entry which is preliminary data.</text>
</comment>
<evidence type="ECO:0000256" key="3">
    <source>
        <dbReference type="HAMAP-Rule" id="MF_01384"/>
    </source>
</evidence>
<keyword evidence="2 3" id="KW-0143">Chaperone</keyword>
<comment type="subcellular location">
    <subcellularLocation>
        <location evidence="3">Cytoplasm</location>
    </subcellularLocation>
</comment>
<dbReference type="AlphaFoldDB" id="A0A2M9G3G7"/>
<protein>
    <recommendedName>
        <fullName evidence="3">Urease accessory protein UreD</fullName>
    </recommendedName>
</protein>
<name>A0A2M9G3G7_9PROT</name>
<keyword evidence="6" id="KW-1185">Reference proteome</keyword>
<comment type="similarity">
    <text evidence="1 3">Belongs to the UreD family.</text>
</comment>